<accession>A0A516SEU5</accession>
<dbReference type="EMBL" id="CP041730">
    <property type="protein sequence ID" value="QDQ26684.1"/>
    <property type="molecule type" value="Genomic_DNA"/>
</dbReference>
<evidence type="ECO:0000313" key="3">
    <source>
        <dbReference type="Proteomes" id="UP000317550"/>
    </source>
</evidence>
<keyword evidence="3" id="KW-1185">Reference proteome</keyword>
<sequence length="185" mass="19305">MEGIQAVFSIEENNMNLAIKKLAVAVAIIGSGAAAQAQVIDIGVLTDIGDYTHELTFAAGAQINDTWNFSLDGGNNQFFGVLSKINNRQASSIGNFAATLFGPNGATAWTYMSTNKSQILSYDGALSSGAYSLVVTGLAGTIGGKYAIEMNASADPIPEPETYAMFLAGIGLIGTIARRRSKNQA</sequence>
<evidence type="ECO:0000313" key="2">
    <source>
        <dbReference type="EMBL" id="QDQ26684.1"/>
    </source>
</evidence>
<organism evidence="2 3">
    <name type="scientific">Chitinimonas arctica</name>
    <dbReference type="NCBI Taxonomy" id="2594795"/>
    <lineage>
        <taxon>Bacteria</taxon>
        <taxon>Pseudomonadati</taxon>
        <taxon>Pseudomonadota</taxon>
        <taxon>Betaproteobacteria</taxon>
        <taxon>Neisseriales</taxon>
        <taxon>Chitinibacteraceae</taxon>
        <taxon>Chitinimonas</taxon>
    </lineage>
</organism>
<gene>
    <name evidence="2" type="ORF">FNU76_10080</name>
</gene>
<feature type="domain" description="Ice-binding protein C-terminal" evidence="1">
    <location>
        <begin position="156"/>
        <end position="180"/>
    </location>
</feature>
<protein>
    <submittedName>
        <fullName evidence="2">PEP-CTERM sorting domain-containing protein</fullName>
    </submittedName>
</protein>
<evidence type="ECO:0000259" key="1">
    <source>
        <dbReference type="Pfam" id="PF07589"/>
    </source>
</evidence>
<dbReference type="AlphaFoldDB" id="A0A516SEU5"/>
<dbReference type="Pfam" id="PF07589">
    <property type="entry name" value="PEP-CTERM"/>
    <property type="match status" value="1"/>
</dbReference>
<reference evidence="3" key="1">
    <citation type="submission" date="2019-07" db="EMBL/GenBank/DDBJ databases">
        <title>Chitinimonas sp. nov., isolated from Ny-Alesund, arctica soil.</title>
        <authorList>
            <person name="Xu Q."/>
            <person name="Peng F."/>
        </authorList>
    </citation>
    <scope>NUCLEOTIDE SEQUENCE [LARGE SCALE GENOMIC DNA]</scope>
    <source>
        <strain evidence="3">R3-44</strain>
    </source>
</reference>
<dbReference type="NCBIfam" id="NF038126">
    <property type="entry name" value="PEP_CTERM_FxDxF"/>
    <property type="match status" value="1"/>
</dbReference>
<proteinExistence type="predicted"/>
<dbReference type="OrthoDB" id="6399769at2"/>
<dbReference type="InterPro" id="IPR013424">
    <property type="entry name" value="Ice-binding_C"/>
</dbReference>
<dbReference type="Proteomes" id="UP000317550">
    <property type="component" value="Chromosome"/>
</dbReference>
<name>A0A516SEU5_9NEIS</name>
<dbReference type="NCBIfam" id="TIGR02595">
    <property type="entry name" value="PEP_CTERM"/>
    <property type="match status" value="1"/>
</dbReference>
<dbReference type="KEGG" id="cari:FNU76_10080"/>